<gene>
    <name evidence="4" type="ORF">LTR09_008835</name>
</gene>
<reference evidence="4" key="1">
    <citation type="submission" date="2023-04" db="EMBL/GenBank/DDBJ databases">
        <title>Black Yeasts Isolated from many extreme environments.</title>
        <authorList>
            <person name="Coleine C."/>
            <person name="Stajich J.E."/>
            <person name="Selbmann L."/>
        </authorList>
    </citation>
    <scope>NUCLEOTIDE SEQUENCE</scope>
    <source>
        <strain evidence="4">CCFEE 5312</strain>
    </source>
</reference>
<feature type="region of interest" description="Disordered" evidence="2">
    <location>
        <begin position="25"/>
        <end position="270"/>
    </location>
</feature>
<feature type="compositionally biased region" description="Basic residues" evidence="2">
    <location>
        <begin position="424"/>
        <end position="434"/>
    </location>
</feature>
<feature type="compositionally biased region" description="Basic residues" evidence="2">
    <location>
        <begin position="212"/>
        <end position="221"/>
    </location>
</feature>
<feature type="compositionally biased region" description="Basic and acidic residues" evidence="2">
    <location>
        <begin position="174"/>
        <end position="201"/>
    </location>
</feature>
<evidence type="ECO:0000313" key="4">
    <source>
        <dbReference type="EMBL" id="KAK3049915.1"/>
    </source>
</evidence>
<feature type="compositionally biased region" description="Polar residues" evidence="2">
    <location>
        <begin position="484"/>
        <end position="498"/>
    </location>
</feature>
<evidence type="ECO:0000256" key="1">
    <source>
        <dbReference type="SAM" id="Coils"/>
    </source>
</evidence>
<feature type="compositionally biased region" description="Low complexity" evidence="2">
    <location>
        <begin position="222"/>
        <end position="238"/>
    </location>
</feature>
<sequence length="605" mass="70389">MSRYGGGRPPGDDLAYGDLPQRWDRSRFERFSGGPPPRQFEEDYRFQERDTPGRREVEVQDRVEERGPRGRYEERDRYVEEDRYTPAGQRRRTDRELFGDVDPRELANMAVTPYRGPERTTRDEIDIDIRRGAPRPGIMRRQSSLDTFDRRPVPRYEREEIRIPAYTPVPLPIPRDDGFGDYQRGRYNEPEEYREVEIRRERSVRRTGGGPKSHKSSKSSKAKSVSTRRSSSSSSSSSNTTIQEVKSRHSRSHRAPSMHESYHEDIHTPGGLSIHESFHESVHGGASSVSDSITQIEKKFKKGKTRMPKRLVRREAIMDLGYPFDEEDDFFVLRIALEKEQIDEVMKISESYKTEEKKIVYKYEESPALLAPPQEHEEVIRTEWINPPTVAGSRVARSEYQGRRDSSPSGASTTTRRTSPARTARSRRTSHSRHQSQPPPPEFYEQRKTVIEERVPSNAGPPPPPPMAPMYYEERKAVVEERGSPSSHYHQPSHNSHSGALIIQERDTRSDRDIQSEIARLEAERRALRLERDAEDKRNMALRIRENRTEEDYQLVEYREPRQTREVVDVYERDKSPPRNVLRVEKDRKEKARKKKVALAVATLS</sequence>
<dbReference type="Proteomes" id="UP001271007">
    <property type="component" value="Unassembled WGS sequence"/>
</dbReference>
<comment type="caution">
    <text evidence="4">The sequence shown here is derived from an EMBL/GenBank/DDBJ whole genome shotgun (WGS) entry which is preliminary data.</text>
</comment>
<feature type="compositionally biased region" description="Basic and acidic residues" evidence="2">
    <location>
        <begin position="396"/>
        <end position="406"/>
    </location>
</feature>
<dbReference type="EMBL" id="JAWDJX010000036">
    <property type="protein sequence ID" value="KAK3049915.1"/>
    <property type="molecule type" value="Genomic_DNA"/>
</dbReference>
<dbReference type="InterPro" id="IPR058348">
    <property type="entry name" value="DUF8035"/>
</dbReference>
<accession>A0AAJ0G6L7</accession>
<keyword evidence="5" id="KW-1185">Reference proteome</keyword>
<feature type="compositionally biased region" description="Basic and acidic residues" evidence="2">
    <location>
        <begin position="39"/>
        <end position="84"/>
    </location>
</feature>
<feature type="region of interest" description="Disordered" evidence="2">
    <location>
        <begin position="1"/>
        <end position="20"/>
    </location>
</feature>
<evidence type="ECO:0000313" key="5">
    <source>
        <dbReference type="Proteomes" id="UP001271007"/>
    </source>
</evidence>
<name>A0AAJ0G6L7_9PEZI</name>
<dbReference type="AlphaFoldDB" id="A0AAJ0G6L7"/>
<keyword evidence="1" id="KW-0175">Coiled coil</keyword>
<feature type="compositionally biased region" description="Pro residues" evidence="2">
    <location>
        <begin position="459"/>
        <end position="468"/>
    </location>
</feature>
<feature type="compositionally biased region" description="Basic and acidic residues" evidence="2">
    <location>
        <begin position="147"/>
        <end position="162"/>
    </location>
</feature>
<feature type="compositionally biased region" description="Basic and acidic residues" evidence="2">
    <location>
        <begin position="472"/>
        <end position="483"/>
    </location>
</feature>
<feature type="compositionally biased region" description="Basic and acidic residues" evidence="2">
    <location>
        <begin position="116"/>
        <end position="131"/>
    </location>
</feature>
<feature type="region of interest" description="Disordered" evidence="2">
    <location>
        <begin position="392"/>
        <end position="500"/>
    </location>
</feature>
<evidence type="ECO:0000259" key="3">
    <source>
        <dbReference type="Pfam" id="PF26118"/>
    </source>
</evidence>
<organism evidence="4 5">
    <name type="scientific">Extremus antarcticus</name>
    <dbReference type="NCBI Taxonomy" id="702011"/>
    <lineage>
        <taxon>Eukaryota</taxon>
        <taxon>Fungi</taxon>
        <taxon>Dikarya</taxon>
        <taxon>Ascomycota</taxon>
        <taxon>Pezizomycotina</taxon>
        <taxon>Dothideomycetes</taxon>
        <taxon>Dothideomycetidae</taxon>
        <taxon>Mycosphaerellales</taxon>
        <taxon>Extremaceae</taxon>
        <taxon>Extremus</taxon>
    </lineage>
</organism>
<evidence type="ECO:0000256" key="2">
    <source>
        <dbReference type="SAM" id="MobiDB-lite"/>
    </source>
</evidence>
<feature type="compositionally biased region" description="Low complexity" evidence="2">
    <location>
        <begin position="407"/>
        <end position="423"/>
    </location>
</feature>
<feature type="coiled-coil region" evidence="1">
    <location>
        <begin position="511"/>
        <end position="540"/>
    </location>
</feature>
<dbReference type="Pfam" id="PF26118">
    <property type="entry name" value="DUF8035"/>
    <property type="match status" value="1"/>
</dbReference>
<feature type="compositionally biased region" description="Basic and acidic residues" evidence="2">
    <location>
        <begin position="91"/>
        <end position="105"/>
    </location>
</feature>
<proteinExistence type="predicted"/>
<feature type="compositionally biased region" description="Basic and acidic residues" evidence="2">
    <location>
        <begin position="444"/>
        <end position="455"/>
    </location>
</feature>
<protein>
    <recommendedName>
        <fullName evidence="3">DUF8035 domain-containing protein</fullName>
    </recommendedName>
</protein>
<feature type="domain" description="DUF8035" evidence="3">
    <location>
        <begin position="301"/>
        <end position="354"/>
    </location>
</feature>